<keyword evidence="5" id="KW-0864">Zinc transport</keyword>
<evidence type="ECO:0000256" key="2">
    <source>
        <dbReference type="ARBA" id="ARBA00008873"/>
    </source>
</evidence>
<protein>
    <submittedName>
        <fullName evidence="13">Cation efflux protein cytoplasmic domain-containing protein</fullName>
    </submittedName>
</protein>
<dbReference type="Pfam" id="PF16916">
    <property type="entry name" value="ZT_dimer"/>
    <property type="match status" value="1"/>
</dbReference>
<dbReference type="FunFam" id="1.20.1510.10:FF:000027">
    <property type="entry name" value="Zinc transporter ttm-1"/>
    <property type="match status" value="1"/>
</dbReference>
<evidence type="ECO:0000256" key="7">
    <source>
        <dbReference type="ARBA" id="ARBA00023065"/>
    </source>
</evidence>
<dbReference type="InterPro" id="IPR058533">
    <property type="entry name" value="Cation_efflux_TM"/>
</dbReference>
<dbReference type="InterPro" id="IPR050681">
    <property type="entry name" value="CDF/SLC30A"/>
</dbReference>
<keyword evidence="12" id="KW-1185">Reference proteome</keyword>
<evidence type="ECO:0000256" key="1">
    <source>
        <dbReference type="ARBA" id="ARBA00004141"/>
    </source>
</evidence>
<feature type="transmembrane region" description="Helical" evidence="9">
    <location>
        <begin position="214"/>
        <end position="236"/>
    </location>
</feature>
<feature type="transmembrane region" description="Helical" evidence="9">
    <location>
        <begin position="300"/>
        <end position="323"/>
    </location>
</feature>
<evidence type="ECO:0000256" key="8">
    <source>
        <dbReference type="ARBA" id="ARBA00023136"/>
    </source>
</evidence>
<evidence type="ECO:0000259" key="10">
    <source>
        <dbReference type="Pfam" id="PF01545"/>
    </source>
</evidence>
<evidence type="ECO:0000313" key="12">
    <source>
        <dbReference type="Proteomes" id="UP000046395"/>
    </source>
</evidence>
<dbReference type="Proteomes" id="UP000046395">
    <property type="component" value="Unassembled WGS sequence"/>
</dbReference>
<evidence type="ECO:0000256" key="9">
    <source>
        <dbReference type="SAM" id="Phobius"/>
    </source>
</evidence>
<feature type="transmembrane region" description="Helical" evidence="9">
    <location>
        <begin position="248"/>
        <end position="272"/>
    </location>
</feature>
<keyword evidence="6 9" id="KW-1133">Transmembrane helix</keyword>
<feature type="domain" description="Cation efflux protein transmembrane" evidence="10">
    <location>
        <begin position="147"/>
        <end position="358"/>
    </location>
</feature>
<sequence>MRLLSKGFCRHTPHRSSMFAMFICQRAVAGKGASAWVPRRRLFKIPSDESPSEVAMSFELETVPILKQPQKRRMNLESLEVDTTAHCDFVPNYRSADTVSAHSAATLANVDNGSNCRPNGVDELTISVHCHKSANGETADYGARKALLISTLLCVLFMTAEIVGGYLAGSLAIITDAAHLLTDLASFLISLFSMYMSSREATRKLSFGWHRAEVLGALVSVILIWLITGILVYIAAERIAYRNFDIDARIMLISAAVGVVVNFVMGTVLHLFGGHGHSHGQSLGRAQSPQSRRNINVRAAFIHVLGDFIQSVGVLVAALIIFFRKDLEIVDPICTFLFSILVLTTTVHIMKDVVNVLMEGSPRGIDFTEVIRKLGDINGVAKVHDLRIWSLTMDKIAVSVHLAIYKEQNAQEVLLKATNLLRDQYHVFECTVQIEQFSEDMQDCLRCEPPRR</sequence>
<evidence type="ECO:0000256" key="5">
    <source>
        <dbReference type="ARBA" id="ARBA00022906"/>
    </source>
</evidence>
<dbReference type="SUPFAM" id="SSF160240">
    <property type="entry name" value="Cation efflux protein cytoplasmic domain-like"/>
    <property type="match status" value="1"/>
</dbReference>
<accession>A0A5S6QYT1</accession>
<reference evidence="13" key="1">
    <citation type="submission" date="2019-12" db="UniProtKB">
        <authorList>
            <consortium name="WormBaseParasite"/>
        </authorList>
    </citation>
    <scope>IDENTIFICATION</scope>
</reference>
<dbReference type="STRING" id="70415.A0A5S6QYT1"/>
<dbReference type="PANTHER" id="PTHR11562:SF17">
    <property type="entry name" value="RE54080P-RELATED"/>
    <property type="match status" value="1"/>
</dbReference>
<dbReference type="SUPFAM" id="SSF161111">
    <property type="entry name" value="Cation efflux protein transmembrane domain-like"/>
    <property type="match status" value="1"/>
</dbReference>
<dbReference type="InterPro" id="IPR036837">
    <property type="entry name" value="Cation_efflux_CTD_sf"/>
</dbReference>
<comment type="subcellular location">
    <subcellularLocation>
        <location evidence="1">Membrane</location>
        <topology evidence="1">Multi-pass membrane protein</topology>
    </subcellularLocation>
</comment>
<comment type="similarity">
    <text evidence="2">Belongs to the cation diffusion facilitator (CDF) transporter (TC 2.A.4) family. SLC30A subfamily.</text>
</comment>
<feature type="transmembrane region" description="Helical" evidence="9">
    <location>
        <begin position="329"/>
        <end position="350"/>
    </location>
</feature>
<dbReference type="AlphaFoldDB" id="A0A5S6QYT1"/>
<evidence type="ECO:0000256" key="3">
    <source>
        <dbReference type="ARBA" id="ARBA00022448"/>
    </source>
</evidence>
<evidence type="ECO:0000256" key="4">
    <source>
        <dbReference type="ARBA" id="ARBA00022692"/>
    </source>
</evidence>
<dbReference type="InterPro" id="IPR027469">
    <property type="entry name" value="Cation_efflux_TMD_sf"/>
</dbReference>
<dbReference type="GO" id="GO:0005886">
    <property type="term" value="C:plasma membrane"/>
    <property type="evidence" value="ECO:0007669"/>
    <property type="project" value="TreeGrafter"/>
</dbReference>
<evidence type="ECO:0000256" key="6">
    <source>
        <dbReference type="ARBA" id="ARBA00022989"/>
    </source>
</evidence>
<organism evidence="12 13">
    <name type="scientific">Trichuris muris</name>
    <name type="common">Mouse whipworm</name>
    <dbReference type="NCBI Taxonomy" id="70415"/>
    <lineage>
        <taxon>Eukaryota</taxon>
        <taxon>Metazoa</taxon>
        <taxon>Ecdysozoa</taxon>
        <taxon>Nematoda</taxon>
        <taxon>Enoplea</taxon>
        <taxon>Dorylaimia</taxon>
        <taxon>Trichinellida</taxon>
        <taxon>Trichuridae</taxon>
        <taxon>Trichuris</taxon>
    </lineage>
</organism>
<dbReference type="PANTHER" id="PTHR11562">
    <property type="entry name" value="CATION EFFLUX PROTEIN/ ZINC TRANSPORTER"/>
    <property type="match status" value="1"/>
</dbReference>
<keyword evidence="7" id="KW-0406">Ion transport</keyword>
<feature type="transmembrane region" description="Helical" evidence="9">
    <location>
        <begin position="173"/>
        <end position="193"/>
    </location>
</feature>
<keyword evidence="3" id="KW-0813">Transport</keyword>
<keyword evidence="5" id="KW-0862">Zinc</keyword>
<evidence type="ECO:0000313" key="13">
    <source>
        <dbReference type="WBParaSite" id="TMUE_3000012254.1"/>
    </source>
</evidence>
<evidence type="ECO:0000259" key="11">
    <source>
        <dbReference type="Pfam" id="PF16916"/>
    </source>
</evidence>
<dbReference type="GO" id="GO:0010043">
    <property type="term" value="P:response to zinc ion"/>
    <property type="evidence" value="ECO:0007669"/>
    <property type="project" value="TreeGrafter"/>
</dbReference>
<dbReference type="InterPro" id="IPR002524">
    <property type="entry name" value="Cation_efflux"/>
</dbReference>
<name>A0A5S6QYT1_TRIMR</name>
<dbReference type="Gene3D" id="1.20.1510.10">
    <property type="entry name" value="Cation efflux protein transmembrane domain"/>
    <property type="match status" value="1"/>
</dbReference>
<dbReference type="GO" id="GO:0005385">
    <property type="term" value="F:zinc ion transmembrane transporter activity"/>
    <property type="evidence" value="ECO:0007669"/>
    <property type="project" value="TreeGrafter"/>
</dbReference>
<feature type="domain" description="Cation efflux protein cytoplasmic" evidence="11">
    <location>
        <begin position="362"/>
        <end position="436"/>
    </location>
</feature>
<keyword evidence="8 9" id="KW-0472">Membrane</keyword>
<dbReference type="NCBIfam" id="TIGR01297">
    <property type="entry name" value="CDF"/>
    <property type="match status" value="1"/>
</dbReference>
<feature type="transmembrane region" description="Helical" evidence="9">
    <location>
        <begin position="146"/>
        <end position="167"/>
    </location>
</feature>
<keyword evidence="4 9" id="KW-0812">Transmembrane</keyword>
<proteinExistence type="inferred from homology"/>
<dbReference type="WBParaSite" id="TMUE_3000012254.1">
    <property type="protein sequence ID" value="TMUE_3000012254.1"/>
    <property type="gene ID" value="WBGene00292056"/>
</dbReference>
<dbReference type="Pfam" id="PF01545">
    <property type="entry name" value="Cation_efflux"/>
    <property type="match status" value="1"/>
</dbReference>
<dbReference type="InterPro" id="IPR027470">
    <property type="entry name" value="Cation_efflux_CTD"/>
</dbReference>